<proteinExistence type="predicted"/>
<dbReference type="AlphaFoldDB" id="A0A6S6SJ73"/>
<keyword evidence="1" id="KW-0175">Coiled coil</keyword>
<reference evidence="2" key="1">
    <citation type="submission" date="2020-01" db="EMBL/GenBank/DDBJ databases">
        <authorList>
            <person name="Meier V. D."/>
            <person name="Meier V D."/>
        </authorList>
    </citation>
    <scope>NUCLEOTIDE SEQUENCE</scope>
    <source>
        <strain evidence="2">HLG_WM_MAG_10</strain>
    </source>
</reference>
<feature type="coiled-coil region" evidence="1">
    <location>
        <begin position="9"/>
        <end position="69"/>
    </location>
</feature>
<accession>A0A6S6SJ73</accession>
<name>A0A6S6SJ73_9BACT</name>
<dbReference type="EMBL" id="CACVAQ010000115">
    <property type="protein sequence ID" value="CAA6806208.1"/>
    <property type="molecule type" value="Genomic_DNA"/>
</dbReference>
<protein>
    <submittedName>
        <fullName evidence="2">Uncharacterized protein</fullName>
    </submittedName>
</protein>
<gene>
    <name evidence="2" type="ORF">HELGO_WM12921</name>
</gene>
<organism evidence="2">
    <name type="scientific">uncultured Aureispira sp</name>
    <dbReference type="NCBI Taxonomy" id="1331704"/>
    <lineage>
        <taxon>Bacteria</taxon>
        <taxon>Pseudomonadati</taxon>
        <taxon>Bacteroidota</taxon>
        <taxon>Saprospiria</taxon>
        <taxon>Saprospirales</taxon>
        <taxon>Saprospiraceae</taxon>
        <taxon>Aureispira</taxon>
        <taxon>environmental samples</taxon>
    </lineage>
</organism>
<evidence type="ECO:0000313" key="2">
    <source>
        <dbReference type="EMBL" id="CAA6806208.1"/>
    </source>
</evidence>
<sequence>MPAEKSNVIEEGQKELQRLRQLKKEVLSKMPEQTSFLTKALVTLLEKQLDKLDEKIKKVEEKLIEATKASDLVNPDVLDKVKDIIEDVAEGKTDDAIETVKDIAEDKVDEIIDDKIKDGVIADTVKDVIDHAMDGDKDGVIDALKDGVQDKADEAIDKHVKDEKIAAILKDVVDGAIDGEWDSLLDIVKDGVVDIAEGKLEDFINKLLELFEAQIKIKIEFDMKEEAKTLIPKALQETKAKTGPHWSVELAKNLSIRLVKETAVIIKAEIKRLTSEGGLKILTTIAKDALIATLQSGLAGRTIKDILKELVQQIGQHPEFKKIIKDFKRKMLIMFLTVAEQEVEKTVGPVIDAFLRVHNPWLGSLLKTPKFAMKVGPMWGCVNLVLSVQADLTAKLTTKRKGLGAIGKGGLAGKAYAGVGISIGYDIPLVGNISIEGGVQGGPEINASASLQFSFKNAVIHAKVVPVTIDIDMSARLYLDTPIPTRILKYVPAYLSSTTVVGQSLFYPLGRLNVLTATTPGYTLTFDLVNKKYSYIGASGKYNVSVHPKVKAYLKDAKDAILEAAQSVLDAVDPTTWDLNPFDDDGWAGGWF</sequence>
<evidence type="ECO:0000256" key="1">
    <source>
        <dbReference type="SAM" id="Coils"/>
    </source>
</evidence>